<dbReference type="PANTHER" id="PTHR36710">
    <property type="entry name" value="PECTINESTERASE INHIBITOR-LIKE"/>
    <property type="match status" value="1"/>
</dbReference>
<dbReference type="CDD" id="cd15800">
    <property type="entry name" value="PMEI-like_2"/>
    <property type="match status" value="1"/>
</dbReference>
<dbReference type="SMART" id="SM00856">
    <property type="entry name" value="PMEI"/>
    <property type="match status" value="1"/>
</dbReference>
<protein>
    <submittedName>
        <fullName evidence="7">Uncharacterized protein LOC113852208</fullName>
    </submittedName>
</protein>
<dbReference type="PANTHER" id="PTHR36710:SF18">
    <property type="entry name" value="PECTINESTERASE INHIBITOR 5-RELATED"/>
    <property type="match status" value="1"/>
</dbReference>
<dbReference type="InterPro" id="IPR006501">
    <property type="entry name" value="Pectinesterase_inhib_dom"/>
</dbReference>
<evidence type="ECO:0000256" key="4">
    <source>
        <dbReference type="SAM" id="SignalP"/>
    </source>
</evidence>
<name>A0A8B8K4K1_ABRPR</name>
<reference evidence="7" key="2">
    <citation type="submission" date="2025-08" db="UniProtKB">
        <authorList>
            <consortium name="RefSeq"/>
        </authorList>
    </citation>
    <scope>IDENTIFICATION</scope>
    <source>
        <tissue evidence="7">Young leaves</tissue>
    </source>
</reference>
<sequence length="190" mass="21209">MAFNKTLILFVSISCLLLHTHAAGMRSPQARVWTICKPTSVPLLCYKTILPKVQSLLRFNMYKALEAEVLLTQQQAQKALSLINTLLAKPGNPKGLTDSLQICQDQYGNILDAVAETIKLVEKRDVSESRFKFSAVISYYSSCNDDFNNIPAEFVAESKTVFDLGSNCLDIMKAIDDREMARRARTSPQA</sequence>
<organism evidence="6 7">
    <name type="scientific">Abrus precatorius</name>
    <name type="common">Indian licorice</name>
    <name type="synonym">Glycine abrus</name>
    <dbReference type="NCBI Taxonomy" id="3816"/>
    <lineage>
        <taxon>Eukaryota</taxon>
        <taxon>Viridiplantae</taxon>
        <taxon>Streptophyta</taxon>
        <taxon>Embryophyta</taxon>
        <taxon>Tracheophyta</taxon>
        <taxon>Spermatophyta</taxon>
        <taxon>Magnoliopsida</taxon>
        <taxon>eudicotyledons</taxon>
        <taxon>Gunneridae</taxon>
        <taxon>Pentapetalae</taxon>
        <taxon>rosids</taxon>
        <taxon>fabids</taxon>
        <taxon>Fabales</taxon>
        <taxon>Fabaceae</taxon>
        <taxon>Papilionoideae</taxon>
        <taxon>50 kb inversion clade</taxon>
        <taxon>NPAAA clade</taxon>
        <taxon>indigoferoid/millettioid clade</taxon>
        <taxon>Abreae</taxon>
        <taxon>Abrus</taxon>
    </lineage>
</organism>
<evidence type="ECO:0000256" key="2">
    <source>
        <dbReference type="ARBA" id="ARBA00023157"/>
    </source>
</evidence>
<dbReference type="OrthoDB" id="770764at2759"/>
<comment type="similarity">
    <text evidence="3">Belongs to the PMEI family.</text>
</comment>
<keyword evidence="2" id="KW-1015">Disulfide bond</keyword>
<dbReference type="InterPro" id="IPR052421">
    <property type="entry name" value="PCW_Enzyme_Inhibitor"/>
</dbReference>
<dbReference type="Gene3D" id="1.20.140.40">
    <property type="entry name" value="Invertase/pectin methylesterase inhibitor family protein"/>
    <property type="match status" value="1"/>
</dbReference>
<dbReference type="RefSeq" id="XP_027338249.1">
    <property type="nucleotide sequence ID" value="XM_027482448.1"/>
</dbReference>
<evidence type="ECO:0000313" key="6">
    <source>
        <dbReference type="Proteomes" id="UP000694853"/>
    </source>
</evidence>
<reference evidence="6" key="1">
    <citation type="journal article" date="2019" name="Toxins">
        <title>Detection of Abrin-Like and Prepropulchellin-Like Toxin Genes and Transcripts Using Whole Genome Sequencing and Full-Length Transcript Sequencing of Abrus precatorius.</title>
        <authorList>
            <person name="Hovde B.T."/>
            <person name="Daligault H.E."/>
            <person name="Hanschen E.R."/>
            <person name="Kunde Y.A."/>
            <person name="Johnson M.B."/>
            <person name="Starkenburg S.R."/>
            <person name="Johnson S.L."/>
        </authorList>
    </citation>
    <scope>NUCLEOTIDE SEQUENCE [LARGE SCALE GENOMIC DNA]</scope>
</reference>
<keyword evidence="1 4" id="KW-0732">Signal</keyword>
<feature type="domain" description="Pectinesterase inhibitor" evidence="5">
    <location>
        <begin position="27"/>
        <end position="171"/>
    </location>
</feature>
<keyword evidence="6" id="KW-1185">Reference proteome</keyword>
<dbReference type="AlphaFoldDB" id="A0A8B8K4K1"/>
<proteinExistence type="inferred from homology"/>
<dbReference type="NCBIfam" id="TIGR01614">
    <property type="entry name" value="PME_inhib"/>
    <property type="match status" value="1"/>
</dbReference>
<dbReference type="InterPro" id="IPR035513">
    <property type="entry name" value="Invertase/methylesterase_inhib"/>
</dbReference>
<dbReference type="Proteomes" id="UP000694853">
    <property type="component" value="Unplaced"/>
</dbReference>
<gene>
    <name evidence="7" type="primary">LOC113852208</name>
</gene>
<dbReference type="SUPFAM" id="SSF101148">
    <property type="entry name" value="Plant invertase/pectin methylesterase inhibitor"/>
    <property type="match status" value="1"/>
</dbReference>
<evidence type="ECO:0000256" key="3">
    <source>
        <dbReference type="ARBA" id="ARBA00038471"/>
    </source>
</evidence>
<dbReference type="KEGG" id="aprc:113852208"/>
<accession>A0A8B8K4K1</accession>
<dbReference type="Pfam" id="PF04043">
    <property type="entry name" value="PMEI"/>
    <property type="match status" value="1"/>
</dbReference>
<dbReference type="GeneID" id="113852208"/>
<evidence type="ECO:0000313" key="7">
    <source>
        <dbReference type="RefSeq" id="XP_027338249.1"/>
    </source>
</evidence>
<evidence type="ECO:0000256" key="1">
    <source>
        <dbReference type="ARBA" id="ARBA00022729"/>
    </source>
</evidence>
<evidence type="ECO:0000259" key="5">
    <source>
        <dbReference type="SMART" id="SM00856"/>
    </source>
</evidence>
<feature type="chain" id="PRO_5034742373" evidence="4">
    <location>
        <begin position="23"/>
        <end position="190"/>
    </location>
</feature>
<dbReference type="GO" id="GO:0004857">
    <property type="term" value="F:enzyme inhibitor activity"/>
    <property type="evidence" value="ECO:0007669"/>
    <property type="project" value="InterPro"/>
</dbReference>
<feature type="signal peptide" evidence="4">
    <location>
        <begin position="1"/>
        <end position="22"/>
    </location>
</feature>